<proteinExistence type="predicted"/>
<name>A0ABQ2YZ22_9GAMM</name>
<evidence type="ECO:0000313" key="2">
    <source>
        <dbReference type="EMBL" id="GGY00090.1"/>
    </source>
</evidence>
<dbReference type="EMBL" id="BMXS01000016">
    <property type="protein sequence ID" value="GGY00090.1"/>
    <property type="molecule type" value="Genomic_DNA"/>
</dbReference>
<feature type="transmembrane region" description="Helical" evidence="1">
    <location>
        <begin position="190"/>
        <end position="207"/>
    </location>
</feature>
<dbReference type="Proteomes" id="UP000653056">
    <property type="component" value="Unassembled WGS sequence"/>
</dbReference>
<feature type="transmembrane region" description="Helical" evidence="1">
    <location>
        <begin position="12"/>
        <end position="32"/>
    </location>
</feature>
<keyword evidence="1" id="KW-1133">Transmembrane helix</keyword>
<organism evidence="2 3">
    <name type="scientific">Litchfieldella qijiaojingensis</name>
    <dbReference type="NCBI Taxonomy" id="980347"/>
    <lineage>
        <taxon>Bacteria</taxon>
        <taxon>Pseudomonadati</taxon>
        <taxon>Pseudomonadota</taxon>
        <taxon>Gammaproteobacteria</taxon>
        <taxon>Oceanospirillales</taxon>
        <taxon>Halomonadaceae</taxon>
        <taxon>Litchfieldella</taxon>
    </lineage>
</organism>
<evidence type="ECO:0000313" key="3">
    <source>
        <dbReference type="Proteomes" id="UP000653056"/>
    </source>
</evidence>
<protein>
    <submittedName>
        <fullName evidence="2">Uncharacterized protein</fullName>
    </submittedName>
</protein>
<comment type="caution">
    <text evidence="2">The sequence shown here is derived from an EMBL/GenBank/DDBJ whole genome shotgun (WGS) entry which is preliminary data.</text>
</comment>
<feature type="transmembrane region" description="Helical" evidence="1">
    <location>
        <begin position="109"/>
        <end position="127"/>
    </location>
</feature>
<feature type="transmembrane region" description="Helical" evidence="1">
    <location>
        <begin position="139"/>
        <end position="158"/>
    </location>
</feature>
<keyword evidence="1" id="KW-0472">Membrane</keyword>
<evidence type="ECO:0000256" key="1">
    <source>
        <dbReference type="SAM" id="Phobius"/>
    </source>
</evidence>
<keyword evidence="3" id="KW-1185">Reference proteome</keyword>
<keyword evidence="1" id="KW-0812">Transmembrane</keyword>
<dbReference type="RefSeq" id="WP_189470539.1">
    <property type="nucleotide sequence ID" value="NZ_BMXS01000016.1"/>
</dbReference>
<accession>A0ABQ2YZ22</accession>
<gene>
    <name evidence="2" type="ORF">GCM10007160_29690</name>
</gene>
<feature type="transmembrane region" description="Helical" evidence="1">
    <location>
        <begin position="77"/>
        <end position="94"/>
    </location>
</feature>
<sequence length="214" mass="24614">MPPTPLPPPTSIGFGATCLRAACYILLIAAMMEGVHYEALYLKGTRFSEYGFTELAEIIFLTVISALLLYVRHVQKALPTVTLLMFAFVFSSLIREQDHFLDRYVFDGAWQTLVTLVLVPCLTLVIMRRRRFVAEFVHYSNTFSFGLFAAGFLTTYVFSRLYGRSEMWIAIFEDDYRRTFKDAAEEVTELLGYSLILIAVIEMVLLVRRWRAQT</sequence>
<feature type="transmembrane region" description="Helical" evidence="1">
    <location>
        <begin position="52"/>
        <end position="70"/>
    </location>
</feature>
<reference evidence="3" key="1">
    <citation type="journal article" date="2019" name="Int. J. Syst. Evol. Microbiol.">
        <title>The Global Catalogue of Microorganisms (GCM) 10K type strain sequencing project: providing services to taxonomists for standard genome sequencing and annotation.</title>
        <authorList>
            <consortium name="The Broad Institute Genomics Platform"/>
            <consortium name="The Broad Institute Genome Sequencing Center for Infectious Disease"/>
            <person name="Wu L."/>
            <person name="Ma J."/>
        </authorList>
    </citation>
    <scope>NUCLEOTIDE SEQUENCE [LARGE SCALE GENOMIC DNA]</scope>
    <source>
        <strain evidence="3">KCTC 22228</strain>
    </source>
</reference>